<dbReference type="Proteomes" id="UP000254919">
    <property type="component" value="Unassembled WGS sequence"/>
</dbReference>
<dbReference type="InterPro" id="IPR009061">
    <property type="entry name" value="DNA-bd_dom_put_sf"/>
</dbReference>
<dbReference type="CDD" id="cd01110">
    <property type="entry name" value="HTH_SoxR"/>
    <property type="match status" value="1"/>
</dbReference>
<dbReference type="Pfam" id="PF09278">
    <property type="entry name" value="MerR-DNA-bind"/>
    <property type="match status" value="1"/>
</dbReference>
<dbReference type="GO" id="GO:0006979">
    <property type="term" value="P:response to oxidative stress"/>
    <property type="evidence" value="ECO:0007669"/>
    <property type="project" value="InterPro"/>
</dbReference>
<dbReference type="InterPro" id="IPR015358">
    <property type="entry name" value="Tscrpt_reg_MerR_DNA-bd"/>
</dbReference>
<dbReference type="SMART" id="SM00422">
    <property type="entry name" value="HTH_MERR"/>
    <property type="match status" value="1"/>
</dbReference>
<feature type="domain" description="HTH merR-type" evidence="9">
    <location>
        <begin position="39"/>
        <end position="107"/>
    </location>
</feature>
<sequence>MDEDRRRGSAPSRRDGPAEGPGGGPRHEPGATRGGQPAVLGVGEVARRSGIAVSTVHFYESKGLIEGWRSEGNQRRYPRAVLRRIAIIRIAQRAGIPLATIRAALADLPHDHMPNAADWARFSAAWRAMLQARIDGLVQLRDQLTRCIGCGCLSLAECPLRNPGDRLGAQGAGPRFLLGDGEDAPEGEREGD</sequence>
<dbReference type="GO" id="GO:0003677">
    <property type="term" value="F:DNA binding"/>
    <property type="evidence" value="ECO:0007669"/>
    <property type="project" value="UniProtKB-KW"/>
</dbReference>
<dbReference type="GO" id="GO:0046872">
    <property type="term" value="F:metal ion binding"/>
    <property type="evidence" value="ECO:0007669"/>
    <property type="project" value="UniProtKB-KW"/>
</dbReference>
<evidence type="ECO:0000256" key="3">
    <source>
        <dbReference type="ARBA" id="ARBA00023004"/>
    </source>
</evidence>
<dbReference type="PRINTS" id="PR00040">
    <property type="entry name" value="HTHMERR"/>
</dbReference>
<dbReference type="InterPro" id="IPR010211">
    <property type="entry name" value="Redox-sen_tscrpt-act_SoxR"/>
</dbReference>
<dbReference type="AlphaFoldDB" id="A0A379MWM3"/>
<proteinExistence type="predicted"/>
<keyword evidence="4" id="KW-0411">Iron-sulfur</keyword>
<evidence type="ECO:0000313" key="11">
    <source>
        <dbReference type="Proteomes" id="UP000254919"/>
    </source>
</evidence>
<dbReference type="EMBL" id="UGVN01000001">
    <property type="protein sequence ID" value="SUE38844.1"/>
    <property type="molecule type" value="Genomic_DNA"/>
</dbReference>
<evidence type="ECO:0000259" key="9">
    <source>
        <dbReference type="PROSITE" id="PS50937"/>
    </source>
</evidence>
<evidence type="ECO:0000256" key="1">
    <source>
        <dbReference type="ARBA" id="ARBA00022714"/>
    </source>
</evidence>
<feature type="region of interest" description="Disordered" evidence="8">
    <location>
        <begin position="1"/>
        <end position="37"/>
    </location>
</feature>
<evidence type="ECO:0000313" key="10">
    <source>
        <dbReference type="EMBL" id="SUE38844.1"/>
    </source>
</evidence>
<dbReference type="PANTHER" id="PTHR30204:SF0">
    <property type="entry name" value="REDOX-SENSITIVE TRANSCRIPTIONAL ACTIVATOR SOXR"/>
    <property type="match status" value="1"/>
</dbReference>
<evidence type="ECO:0000256" key="2">
    <source>
        <dbReference type="ARBA" id="ARBA00022723"/>
    </source>
</evidence>
<dbReference type="SUPFAM" id="SSF46955">
    <property type="entry name" value="Putative DNA-binding domain"/>
    <property type="match status" value="1"/>
</dbReference>
<dbReference type="PROSITE" id="PS00552">
    <property type="entry name" value="HTH_MERR_1"/>
    <property type="match status" value="1"/>
</dbReference>
<dbReference type="OrthoDB" id="9802944at2"/>
<evidence type="ECO:0000256" key="8">
    <source>
        <dbReference type="SAM" id="MobiDB-lite"/>
    </source>
</evidence>
<dbReference type="PROSITE" id="PS50937">
    <property type="entry name" value="HTH_MERR_2"/>
    <property type="match status" value="1"/>
</dbReference>
<name>A0A379MWM3_9PROT</name>
<dbReference type="Pfam" id="PF00376">
    <property type="entry name" value="MerR"/>
    <property type="match status" value="1"/>
</dbReference>
<protein>
    <submittedName>
        <fullName evidence="10">Redox-sensitive transcriptional activator soxR</fullName>
    </submittedName>
</protein>
<evidence type="ECO:0000256" key="7">
    <source>
        <dbReference type="ARBA" id="ARBA00023163"/>
    </source>
</evidence>
<keyword evidence="3" id="KW-0408">Iron</keyword>
<dbReference type="InterPro" id="IPR047057">
    <property type="entry name" value="MerR_fam"/>
</dbReference>
<keyword evidence="6" id="KW-0238">DNA-binding</keyword>
<feature type="region of interest" description="Disordered" evidence="8">
    <location>
        <begin position="170"/>
        <end position="192"/>
    </location>
</feature>
<feature type="compositionally biased region" description="Basic and acidic residues" evidence="8">
    <location>
        <begin position="1"/>
        <end position="17"/>
    </location>
</feature>
<keyword evidence="1" id="KW-0001">2Fe-2S</keyword>
<keyword evidence="7" id="KW-0804">Transcription</keyword>
<dbReference type="GO" id="GO:0003700">
    <property type="term" value="F:DNA-binding transcription factor activity"/>
    <property type="evidence" value="ECO:0007669"/>
    <property type="project" value="InterPro"/>
</dbReference>
<accession>A0A379MWM3</accession>
<dbReference type="InterPro" id="IPR000551">
    <property type="entry name" value="MerR-type_HTH_dom"/>
</dbReference>
<dbReference type="PANTHER" id="PTHR30204">
    <property type="entry name" value="REDOX-CYCLING DRUG-SENSING TRANSCRIPTIONAL ACTIVATOR SOXR"/>
    <property type="match status" value="1"/>
</dbReference>
<evidence type="ECO:0000256" key="5">
    <source>
        <dbReference type="ARBA" id="ARBA00023015"/>
    </source>
</evidence>
<evidence type="ECO:0000256" key="4">
    <source>
        <dbReference type="ARBA" id="ARBA00023014"/>
    </source>
</evidence>
<keyword evidence="5" id="KW-0805">Transcription regulation</keyword>
<reference evidence="10 11" key="1">
    <citation type="submission" date="2018-06" db="EMBL/GenBank/DDBJ databases">
        <authorList>
            <consortium name="Pathogen Informatics"/>
            <person name="Doyle S."/>
        </authorList>
    </citation>
    <scope>NUCLEOTIDE SEQUENCE [LARGE SCALE GENOMIC DNA]</scope>
    <source>
        <strain evidence="10 11">NCTC13291</strain>
    </source>
</reference>
<organism evidence="10 11">
    <name type="scientific">Roseomonas mucosa</name>
    <dbReference type="NCBI Taxonomy" id="207340"/>
    <lineage>
        <taxon>Bacteria</taxon>
        <taxon>Pseudomonadati</taxon>
        <taxon>Pseudomonadota</taxon>
        <taxon>Alphaproteobacteria</taxon>
        <taxon>Acetobacterales</taxon>
        <taxon>Roseomonadaceae</taxon>
        <taxon>Roseomonas</taxon>
    </lineage>
</organism>
<evidence type="ECO:0000256" key="6">
    <source>
        <dbReference type="ARBA" id="ARBA00023125"/>
    </source>
</evidence>
<dbReference type="Gene3D" id="1.10.1660.10">
    <property type="match status" value="1"/>
</dbReference>
<gene>
    <name evidence="10" type="primary">soxR</name>
    <name evidence="10" type="ORF">NCTC13291_00911</name>
</gene>
<dbReference type="GO" id="GO:0051537">
    <property type="term" value="F:2 iron, 2 sulfur cluster binding"/>
    <property type="evidence" value="ECO:0007669"/>
    <property type="project" value="UniProtKB-KW"/>
</dbReference>
<keyword evidence="2" id="KW-0479">Metal-binding</keyword>
<dbReference type="NCBIfam" id="TIGR01950">
    <property type="entry name" value="SoxR"/>
    <property type="match status" value="1"/>
</dbReference>